<organism evidence="1 2">
    <name type="scientific">Leucogyrophana mollusca</name>
    <dbReference type="NCBI Taxonomy" id="85980"/>
    <lineage>
        <taxon>Eukaryota</taxon>
        <taxon>Fungi</taxon>
        <taxon>Dikarya</taxon>
        <taxon>Basidiomycota</taxon>
        <taxon>Agaricomycotina</taxon>
        <taxon>Agaricomycetes</taxon>
        <taxon>Agaricomycetidae</taxon>
        <taxon>Boletales</taxon>
        <taxon>Boletales incertae sedis</taxon>
        <taxon>Leucogyrophana</taxon>
    </lineage>
</organism>
<proteinExistence type="predicted"/>
<sequence length="107" mass="12129">MVRRNLLFCQINPILSMDEVLNEVTLTIFTFGVHTIRLLDSSEHKAPLMVMIPAHLVRFIWVHGVMPAETILVIPSPSADMNLLHHGGCGDHHVRARFLMVRELHAC</sequence>
<dbReference type="EMBL" id="MU266378">
    <property type="protein sequence ID" value="KAH7926748.1"/>
    <property type="molecule type" value="Genomic_DNA"/>
</dbReference>
<evidence type="ECO:0000313" key="1">
    <source>
        <dbReference type="EMBL" id="KAH7926748.1"/>
    </source>
</evidence>
<name>A0ACB8BNH2_9AGAM</name>
<accession>A0ACB8BNH2</accession>
<keyword evidence="2" id="KW-1185">Reference proteome</keyword>
<evidence type="ECO:0000313" key="2">
    <source>
        <dbReference type="Proteomes" id="UP000790709"/>
    </source>
</evidence>
<protein>
    <submittedName>
        <fullName evidence="1">Uncharacterized protein</fullName>
    </submittedName>
</protein>
<gene>
    <name evidence="1" type="ORF">BV22DRAFT_336543</name>
</gene>
<reference evidence="1" key="1">
    <citation type="journal article" date="2021" name="New Phytol.">
        <title>Evolutionary innovations through gain and loss of genes in the ectomycorrhizal Boletales.</title>
        <authorList>
            <person name="Wu G."/>
            <person name="Miyauchi S."/>
            <person name="Morin E."/>
            <person name="Kuo A."/>
            <person name="Drula E."/>
            <person name="Varga T."/>
            <person name="Kohler A."/>
            <person name="Feng B."/>
            <person name="Cao Y."/>
            <person name="Lipzen A."/>
            <person name="Daum C."/>
            <person name="Hundley H."/>
            <person name="Pangilinan J."/>
            <person name="Johnson J."/>
            <person name="Barry K."/>
            <person name="LaButti K."/>
            <person name="Ng V."/>
            <person name="Ahrendt S."/>
            <person name="Min B."/>
            <person name="Choi I.G."/>
            <person name="Park H."/>
            <person name="Plett J.M."/>
            <person name="Magnuson J."/>
            <person name="Spatafora J.W."/>
            <person name="Nagy L.G."/>
            <person name="Henrissat B."/>
            <person name="Grigoriev I.V."/>
            <person name="Yang Z.L."/>
            <person name="Xu J."/>
            <person name="Martin F.M."/>
        </authorList>
    </citation>
    <scope>NUCLEOTIDE SEQUENCE</scope>
    <source>
        <strain evidence="1">KUC20120723A-06</strain>
    </source>
</reference>
<dbReference type="Proteomes" id="UP000790709">
    <property type="component" value="Unassembled WGS sequence"/>
</dbReference>
<comment type="caution">
    <text evidence="1">The sequence shown here is derived from an EMBL/GenBank/DDBJ whole genome shotgun (WGS) entry which is preliminary data.</text>
</comment>